<sequence>MTPFSLQKSSQESSSVQHQAAEIDYLDEHYHRHNIHTLPDLCLVPRLFYKISSPLIYRDVIIPAGWDLESIVKQLVPLLSREQRRKLRESLESARADGGETEDAEKLLVDQERIVDPACVKRLII</sequence>
<proteinExistence type="predicted"/>
<evidence type="ECO:0000313" key="1">
    <source>
        <dbReference type="EMBL" id="RPB06479.1"/>
    </source>
</evidence>
<reference evidence="1 2" key="1">
    <citation type="journal article" date="2018" name="Nat. Ecol. Evol.">
        <title>Pezizomycetes genomes reveal the molecular basis of ectomycorrhizal truffle lifestyle.</title>
        <authorList>
            <person name="Murat C."/>
            <person name="Payen T."/>
            <person name="Noel B."/>
            <person name="Kuo A."/>
            <person name="Morin E."/>
            <person name="Chen J."/>
            <person name="Kohler A."/>
            <person name="Krizsan K."/>
            <person name="Balestrini R."/>
            <person name="Da Silva C."/>
            <person name="Montanini B."/>
            <person name="Hainaut M."/>
            <person name="Levati E."/>
            <person name="Barry K.W."/>
            <person name="Belfiori B."/>
            <person name="Cichocki N."/>
            <person name="Clum A."/>
            <person name="Dockter R.B."/>
            <person name="Fauchery L."/>
            <person name="Guy J."/>
            <person name="Iotti M."/>
            <person name="Le Tacon F."/>
            <person name="Lindquist E.A."/>
            <person name="Lipzen A."/>
            <person name="Malagnac F."/>
            <person name="Mello A."/>
            <person name="Molinier V."/>
            <person name="Miyauchi S."/>
            <person name="Poulain J."/>
            <person name="Riccioni C."/>
            <person name="Rubini A."/>
            <person name="Sitrit Y."/>
            <person name="Splivallo R."/>
            <person name="Traeger S."/>
            <person name="Wang M."/>
            <person name="Zifcakova L."/>
            <person name="Wipf D."/>
            <person name="Zambonelli A."/>
            <person name="Paolocci F."/>
            <person name="Nowrousian M."/>
            <person name="Ottonello S."/>
            <person name="Baldrian P."/>
            <person name="Spatafora J.W."/>
            <person name="Henrissat B."/>
            <person name="Nagy L.G."/>
            <person name="Aury J.M."/>
            <person name="Wincker P."/>
            <person name="Grigoriev I.V."/>
            <person name="Bonfante P."/>
            <person name="Martin F.M."/>
        </authorList>
    </citation>
    <scope>NUCLEOTIDE SEQUENCE [LARGE SCALE GENOMIC DNA]</scope>
    <source>
        <strain evidence="1 2">CCBAS932</strain>
    </source>
</reference>
<dbReference type="Proteomes" id="UP000277580">
    <property type="component" value="Unassembled WGS sequence"/>
</dbReference>
<dbReference type="EMBL" id="ML119326">
    <property type="protein sequence ID" value="RPB06479.1"/>
    <property type="molecule type" value="Genomic_DNA"/>
</dbReference>
<organism evidence="1 2">
    <name type="scientific">Morchella conica CCBAS932</name>
    <dbReference type="NCBI Taxonomy" id="1392247"/>
    <lineage>
        <taxon>Eukaryota</taxon>
        <taxon>Fungi</taxon>
        <taxon>Dikarya</taxon>
        <taxon>Ascomycota</taxon>
        <taxon>Pezizomycotina</taxon>
        <taxon>Pezizomycetes</taxon>
        <taxon>Pezizales</taxon>
        <taxon>Morchellaceae</taxon>
        <taxon>Morchella</taxon>
    </lineage>
</organism>
<accession>A0A3N4KAT7</accession>
<keyword evidence="2" id="KW-1185">Reference proteome</keyword>
<dbReference type="OrthoDB" id="10464082at2759"/>
<dbReference type="InParanoid" id="A0A3N4KAT7"/>
<name>A0A3N4KAT7_9PEZI</name>
<protein>
    <submittedName>
        <fullName evidence="1">Uncharacterized protein</fullName>
    </submittedName>
</protein>
<evidence type="ECO:0000313" key="2">
    <source>
        <dbReference type="Proteomes" id="UP000277580"/>
    </source>
</evidence>
<gene>
    <name evidence="1" type="ORF">P167DRAFT_580483</name>
</gene>
<dbReference type="AlphaFoldDB" id="A0A3N4KAT7"/>